<dbReference type="eggNOG" id="KOG1812">
    <property type="taxonomic scope" value="Eukaryota"/>
</dbReference>
<dbReference type="RefSeq" id="XP_007912557.1">
    <property type="nucleotide sequence ID" value="XM_007914366.1"/>
</dbReference>
<dbReference type="HOGENOM" id="CLU_1086597_0_0_1"/>
<evidence type="ECO:0000313" key="3">
    <source>
        <dbReference type="Proteomes" id="UP000014074"/>
    </source>
</evidence>
<dbReference type="KEGG" id="tmn:UCRPA7_1787"/>
<feature type="region of interest" description="Disordered" evidence="1">
    <location>
        <begin position="73"/>
        <end position="164"/>
    </location>
</feature>
<dbReference type="SUPFAM" id="SSF57850">
    <property type="entry name" value="RING/U-box"/>
    <property type="match status" value="1"/>
</dbReference>
<sequence>MNGKECTSQRVDFDPKLEAKLKKWGVKRCPKCNAGVRLMYGCPHVRCRCSYSFCFGCLRAIEECEGRCGDGYGPEDELSEEDEEEITQEGADIELESQPHRHVSPPGGHGDEALPAGTFTGVRVAAEGKKPEDKADKKDDSDIDLDEGIGSELDLGSDPDEPQEWQCRHTSWTKTTIDGPGWRDPATVCNWCKSSHSERERLKEEALSKLPKEPLRFRNTISDITNPTPQPHFDMMICVQCGVRMCENCAKALGVK</sequence>
<reference evidence="3" key="1">
    <citation type="journal article" date="2013" name="Genome Announc.">
        <title>Draft genome sequence of the ascomycete Phaeoacremonium aleophilum strain UCR-PA7, a causal agent of the esca disease complex in grapevines.</title>
        <authorList>
            <person name="Blanco-Ulate B."/>
            <person name="Rolshausen P."/>
            <person name="Cantu D."/>
        </authorList>
    </citation>
    <scope>NUCLEOTIDE SEQUENCE [LARGE SCALE GENOMIC DNA]</scope>
    <source>
        <strain evidence="3">UCR-PA7</strain>
    </source>
</reference>
<accession>R8BTV2</accession>
<proteinExistence type="predicted"/>
<dbReference type="Gene3D" id="1.20.120.1750">
    <property type="match status" value="1"/>
</dbReference>
<feature type="compositionally biased region" description="Acidic residues" evidence="1">
    <location>
        <begin position="141"/>
        <end position="163"/>
    </location>
</feature>
<name>R8BTV2_PHAM7</name>
<feature type="compositionally biased region" description="Basic and acidic residues" evidence="1">
    <location>
        <begin position="126"/>
        <end position="140"/>
    </location>
</feature>
<dbReference type="Pfam" id="PF22191">
    <property type="entry name" value="IBR_1"/>
    <property type="match status" value="1"/>
</dbReference>
<evidence type="ECO:0000256" key="1">
    <source>
        <dbReference type="SAM" id="MobiDB-lite"/>
    </source>
</evidence>
<dbReference type="OrthoDB" id="10009520at2759"/>
<gene>
    <name evidence="2" type="ORF">UCRPA7_1787</name>
</gene>
<dbReference type="EMBL" id="KB932905">
    <property type="protein sequence ID" value="EOO02710.1"/>
    <property type="molecule type" value="Genomic_DNA"/>
</dbReference>
<protein>
    <submittedName>
        <fullName evidence="2">Putative ring finger protein</fullName>
    </submittedName>
</protein>
<organism evidence="2 3">
    <name type="scientific">Phaeoacremonium minimum (strain UCR-PA7)</name>
    <name type="common">Esca disease fungus</name>
    <name type="synonym">Togninia minima</name>
    <dbReference type="NCBI Taxonomy" id="1286976"/>
    <lineage>
        <taxon>Eukaryota</taxon>
        <taxon>Fungi</taxon>
        <taxon>Dikarya</taxon>
        <taxon>Ascomycota</taxon>
        <taxon>Pezizomycotina</taxon>
        <taxon>Sordariomycetes</taxon>
        <taxon>Sordariomycetidae</taxon>
        <taxon>Togniniales</taxon>
        <taxon>Togniniaceae</taxon>
        <taxon>Phaeoacremonium</taxon>
    </lineage>
</organism>
<dbReference type="Proteomes" id="UP000014074">
    <property type="component" value="Unassembled WGS sequence"/>
</dbReference>
<keyword evidence="3" id="KW-1185">Reference proteome</keyword>
<evidence type="ECO:0000313" key="2">
    <source>
        <dbReference type="EMBL" id="EOO02710.1"/>
    </source>
</evidence>
<dbReference type="GeneID" id="19321971"/>
<feature type="compositionally biased region" description="Acidic residues" evidence="1">
    <location>
        <begin position="73"/>
        <end position="95"/>
    </location>
</feature>
<dbReference type="AlphaFoldDB" id="R8BTV2"/>